<protein>
    <submittedName>
        <fullName evidence="2">Uncharacterized protein</fullName>
    </submittedName>
</protein>
<reference evidence="2" key="1">
    <citation type="journal article" date="2015" name="Nature">
        <title>Complex archaea that bridge the gap between prokaryotes and eukaryotes.</title>
        <authorList>
            <person name="Spang A."/>
            <person name="Saw J.H."/>
            <person name="Jorgensen S.L."/>
            <person name="Zaremba-Niedzwiedzka K."/>
            <person name="Martijn J."/>
            <person name="Lind A.E."/>
            <person name="van Eijk R."/>
            <person name="Schleper C."/>
            <person name="Guy L."/>
            <person name="Ettema T.J."/>
        </authorList>
    </citation>
    <scope>NUCLEOTIDE SEQUENCE</scope>
</reference>
<evidence type="ECO:0000313" key="2">
    <source>
        <dbReference type="EMBL" id="KKN59047.1"/>
    </source>
</evidence>
<sequence>MKLNFDDLTIGELRKLHEQYPKLESLLKKQEQDIKILKTKYPNKSIDKDQTAEEVVEELNQTPNGENKL</sequence>
<dbReference type="AlphaFoldDB" id="A0A0F9S9T3"/>
<name>A0A0F9S9T3_9ZZZZ</name>
<organism evidence="2">
    <name type="scientific">marine sediment metagenome</name>
    <dbReference type="NCBI Taxonomy" id="412755"/>
    <lineage>
        <taxon>unclassified sequences</taxon>
        <taxon>metagenomes</taxon>
        <taxon>ecological metagenomes</taxon>
    </lineage>
</organism>
<dbReference type="EMBL" id="LAZR01000741">
    <property type="protein sequence ID" value="KKN59047.1"/>
    <property type="molecule type" value="Genomic_DNA"/>
</dbReference>
<keyword evidence="1" id="KW-0175">Coiled coil</keyword>
<comment type="caution">
    <text evidence="2">The sequence shown here is derived from an EMBL/GenBank/DDBJ whole genome shotgun (WGS) entry which is preliminary data.</text>
</comment>
<proteinExistence type="predicted"/>
<gene>
    <name evidence="2" type="ORF">LCGC14_0546020</name>
</gene>
<evidence type="ECO:0000256" key="1">
    <source>
        <dbReference type="SAM" id="Coils"/>
    </source>
</evidence>
<feature type="coiled-coil region" evidence="1">
    <location>
        <begin position="13"/>
        <end position="40"/>
    </location>
</feature>
<accession>A0A0F9S9T3</accession>